<protein>
    <recommendedName>
        <fullName evidence="1">Dockerin domain-containing protein</fullName>
    </recommendedName>
</protein>
<organism evidence="2 3">
    <name type="scientific">candidate division WOR-1 bacterium DG_54_3</name>
    <dbReference type="NCBI Taxonomy" id="1703775"/>
    <lineage>
        <taxon>Bacteria</taxon>
        <taxon>Bacillati</taxon>
        <taxon>Saganbacteria</taxon>
    </lineage>
</organism>
<dbReference type="GO" id="GO:0000272">
    <property type="term" value="P:polysaccharide catabolic process"/>
    <property type="evidence" value="ECO:0007669"/>
    <property type="project" value="InterPro"/>
</dbReference>
<gene>
    <name evidence="2" type="ORF">AMJ44_09160</name>
</gene>
<dbReference type="CDD" id="cd14256">
    <property type="entry name" value="Dockerin_I"/>
    <property type="match status" value="1"/>
</dbReference>
<dbReference type="Pfam" id="PF00404">
    <property type="entry name" value="Dockerin_1"/>
    <property type="match status" value="1"/>
</dbReference>
<dbReference type="GO" id="GO:0004553">
    <property type="term" value="F:hydrolase activity, hydrolyzing O-glycosyl compounds"/>
    <property type="evidence" value="ECO:0007669"/>
    <property type="project" value="InterPro"/>
</dbReference>
<comment type="caution">
    <text evidence="2">The sequence shown here is derived from an EMBL/GenBank/DDBJ whole genome shotgun (WGS) entry which is preliminary data.</text>
</comment>
<dbReference type="Proteomes" id="UP000051861">
    <property type="component" value="Unassembled WGS sequence"/>
</dbReference>
<reference evidence="2 3" key="1">
    <citation type="journal article" date="2015" name="Microbiome">
        <title>Genomic resolution of linkages in carbon, nitrogen, and sulfur cycling among widespread estuary sediment bacteria.</title>
        <authorList>
            <person name="Baker B.J."/>
            <person name="Lazar C.S."/>
            <person name="Teske A.P."/>
            <person name="Dick G.J."/>
        </authorList>
    </citation>
    <scope>NUCLEOTIDE SEQUENCE [LARGE SCALE GENOMIC DNA]</scope>
    <source>
        <strain evidence="2">DG_54_3</strain>
    </source>
</reference>
<dbReference type="AlphaFoldDB" id="A0A0S7XUG9"/>
<dbReference type="InterPro" id="IPR001769">
    <property type="entry name" value="Gingipain"/>
</dbReference>
<dbReference type="GO" id="GO:0006508">
    <property type="term" value="P:proteolysis"/>
    <property type="evidence" value="ECO:0007669"/>
    <property type="project" value="InterPro"/>
</dbReference>
<dbReference type="SUPFAM" id="SSF63446">
    <property type="entry name" value="Type I dockerin domain"/>
    <property type="match status" value="1"/>
</dbReference>
<dbReference type="GO" id="GO:0008234">
    <property type="term" value="F:cysteine-type peptidase activity"/>
    <property type="evidence" value="ECO:0007669"/>
    <property type="project" value="InterPro"/>
</dbReference>
<name>A0A0S7XUG9_UNCSA</name>
<accession>A0A0S7XUG9</accession>
<proteinExistence type="predicted"/>
<dbReference type="Pfam" id="PF01364">
    <property type="entry name" value="Peptidase_C25"/>
    <property type="match status" value="1"/>
</dbReference>
<evidence type="ECO:0000313" key="2">
    <source>
        <dbReference type="EMBL" id="KPJ65988.1"/>
    </source>
</evidence>
<dbReference type="PROSITE" id="PS51766">
    <property type="entry name" value="DOCKERIN"/>
    <property type="match status" value="1"/>
</dbReference>
<evidence type="ECO:0000313" key="3">
    <source>
        <dbReference type="Proteomes" id="UP000051861"/>
    </source>
</evidence>
<feature type="domain" description="Dockerin" evidence="1">
    <location>
        <begin position="428"/>
        <end position="492"/>
    </location>
</feature>
<dbReference type="EMBL" id="LIZX01000095">
    <property type="protein sequence ID" value="KPJ65988.1"/>
    <property type="molecule type" value="Genomic_DNA"/>
</dbReference>
<dbReference type="InterPro" id="IPR016134">
    <property type="entry name" value="Dockerin_dom"/>
</dbReference>
<evidence type="ECO:0000259" key="1">
    <source>
        <dbReference type="PROSITE" id="PS51766"/>
    </source>
</evidence>
<dbReference type="InterPro" id="IPR002105">
    <property type="entry name" value="Dockerin_1_rpt"/>
</dbReference>
<dbReference type="InterPro" id="IPR036439">
    <property type="entry name" value="Dockerin_dom_sf"/>
</dbReference>
<dbReference type="Gene3D" id="1.10.1330.10">
    <property type="entry name" value="Dockerin domain"/>
    <property type="match status" value="1"/>
</dbReference>
<sequence>MKKRLTLIFSIVFVLSICGNLLGQTEFDYKQINPLRWMDPDREPITYQQYLESRGFAKEFEVSLLYSSPQGEIPICIFINSLLQPQIEDAFLRFVADLEMEGYDMNIYTATNDGDETALKNLLISEWSTRQIAGAILIGDLAIPWYEMTEPEEWGSNHVEFPIDLYYMDLDGRWFDRDADGLYEDHTDGTGDLEADIWVGRLFALNLSYHGATEVAMMNNYFDKNHRYRTGELRLYDKALAYIDNDWCIYGWEDEVALAYPNTDAVIDVYETNREDYMERVRESTDNRYENLLICSHSSPWAHYLYWGTGPYDYSLFHNYEIEDIDVQVHFYNLFACSNSRYVEDDDMGDWYIFQSTYGLLSVGSTKTGSMLCFYDFYAPLGRGVSFGDAFLAWCIDNMETCAGDWSRPWFYGMTLLGDPTLRLSRYMRNPTGDVTEDKIINISDVVFLIDHLFKGGAAPNPLALGDPNGDCSVNSADVTYLINYLFRKGPGPEWGCQ</sequence>